<dbReference type="InterPro" id="IPR001623">
    <property type="entry name" value="DnaJ_domain"/>
</dbReference>
<dbReference type="FunFam" id="1.10.287.110:FF:000028">
    <property type="entry name" value="DnaJ domain protein"/>
    <property type="match status" value="1"/>
</dbReference>
<dbReference type="Gene3D" id="1.10.287.110">
    <property type="entry name" value="DnaJ domain"/>
    <property type="match status" value="1"/>
</dbReference>
<dbReference type="InParanoid" id="A0A409XXD4"/>
<dbReference type="InterPro" id="IPR036869">
    <property type="entry name" value="J_dom_sf"/>
</dbReference>
<sequence>MSTPHPILPSRPLLPHIATSCPNPRCAAALEFPVPSPLPRAGTLLSVRCFQCESVLQHAYYPGQVPSGSTTVGASTSRDGRSSSPRTEATQQGSSSNGGQQAQKKGRKIGTQERPLDTEYYDILGVPVTATTDDIKKAYRRLAIKHHPDKNPSDPHAEERFKAIAIAYQTLSDPALRKKYNEFGPKESAPEGGYVDPEEVFGAIFGGERFVPIIGHISLARDMKTALQEAEEAEEEGQGEAEGKRVRDAKGREVLSPEERARKEERERVKAEKEKQRAAEKAAARAERVSKLVENMERKLSIFTESAAGPDDPDVSRSWRTICQLEAE</sequence>
<feature type="region of interest" description="Disordered" evidence="2">
    <location>
        <begin position="63"/>
        <end position="113"/>
    </location>
</feature>
<feature type="compositionally biased region" description="Low complexity" evidence="2">
    <location>
        <begin position="91"/>
        <end position="103"/>
    </location>
</feature>
<feature type="compositionally biased region" description="Polar residues" evidence="2">
    <location>
        <begin position="66"/>
        <end position="90"/>
    </location>
</feature>
<protein>
    <recommendedName>
        <fullName evidence="3">J domain-containing protein</fullName>
    </recommendedName>
</protein>
<dbReference type="PROSITE" id="PS00636">
    <property type="entry name" value="DNAJ_1"/>
    <property type="match status" value="1"/>
</dbReference>
<dbReference type="InterPro" id="IPR018253">
    <property type="entry name" value="DnaJ_domain_CS"/>
</dbReference>
<evidence type="ECO:0000256" key="1">
    <source>
        <dbReference type="ARBA" id="ARBA00023186"/>
    </source>
</evidence>
<reference evidence="4 5" key="1">
    <citation type="journal article" date="2018" name="Evol. Lett.">
        <title>Horizontal gene cluster transfer increased hallucinogenic mushroom diversity.</title>
        <authorList>
            <person name="Reynolds H.T."/>
            <person name="Vijayakumar V."/>
            <person name="Gluck-Thaler E."/>
            <person name="Korotkin H.B."/>
            <person name="Matheny P.B."/>
            <person name="Slot J.C."/>
        </authorList>
    </citation>
    <scope>NUCLEOTIDE SEQUENCE [LARGE SCALE GENOMIC DNA]</scope>
    <source>
        <strain evidence="4 5">SRW20</strain>
    </source>
</reference>
<dbReference type="Proteomes" id="UP000284706">
    <property type="component" value="Unassembled WGS sequence"/>
</dbReference>
<dbReference type="EMBL" id="NHYE01001426">
    <property type="protein sequence ID" value="PPQ95427.1"/>
    <property type="molecule type" value="Genomic_DNA"/>
</dbReference>
<keyword evidence="1" id="KW-0143">Chaperone</keyword>
<dbReference type="GO" id="GO:0005829">
    <property type="term" value="C:cytosol"/>
    <property type="evidence" value="ECO:0007669"/>
    <property type="project" value="UniProtKB-ARBA"/>
</dbReference>
<feature type="compositionally biased region" description="Acidic residues" evidence="2">
    <location>
        <begin position="229"/>
        <end position="239"/>
    </location>
</feature>
<proteinExistence type="predicted"/>
<name>A0A409XXD4_9AGAR</name>
<dbReference type="Pfam" id="PF00226">
    <property type="entry name" value="DnaJ"/>
    <property type="match status" value="1"/>
</dbReference>
<gene>
    <name evidence="4" type="ORF">CVT26_008448</name>
</gene>
<feature type="compositionally biased region" description="Basic and acidic residues" evidence="2">
    <location>
        <begin position="241"/>
        <end position="282"/>
    </location>
</feature>
<evidence type="ECO:0000256" key="2">
    <source>
        <dbReference type="SAM" id="MobiDB-lite"/>
    </source>
</evidence>
<dbReference type="PANTHER" id="PTHR44924:SF1">
    <property type="entry name" value="DNAJ SUBFAMILY A MEMBER 2"/>
    <property type="match status" value="1"/>
</dbReference>
<dbReference type="CDD" id="cd06257">
    <property type="entry name" value="DnaJ"/>
    <property type="match status" value="1"/>
</dbReference>
<feature type="region of interest" description="Disordered" evidence="2">
    <location>
        <begin position="228"/>
        <end position="282"/>
    </location>
</feature>
<evidence type="ECO:0000313" key="5">
    <source>
        <dbReference type="Proteomes" id="UP000284706"/>
    </source>
</evidence>
<dbReference type="PRINTS" id="PR00625">
    <property type="entry name" value="JDOMAIN"/>
</dbReference>
<keyword evidence="5" id="KW-1185">Reference proteome</keyword>
<dbReference type="OrthoDB" id="552049at2759"/>
<feature type="domain" description="J" evidence="3">
    <location>
        <begin position="119"/>
        <end position="184"/>
    </location>
</feature>
<evidence type="ECO:0000313" key="4">
    <source>
        <dbReference type="EMBL" id="PPQ95427.1"/>
    </source>
</evidence>
<dbReference type="STRING" id="231916.A0A409XXD4"/>
<accession>A0A409XXD4</accession>
<dbReference type="PANTHER" id="PTHR44924">
    <property type="entry name" value="DNAJ SUBFAMILY A MEMBER 2"/>
    <property type="match status" value="1"/>
</dbReference>
<organism evidence="4 5">
    <name type="scientific">Gymnopilus dilepis</name>
    <dbReference type="NCBI Taxonomy" id="231916"/>
    <lineage>
        <taxon>Eukaryota</taxon>
        <taxon>Fungi</taxon>
        <taxon>Dikarya</taxon>
        <taxon>Basidiomycota</taxon>
        <taxon>Agaricomycotina</taxon>
        <taxon>Agaricomycetes</taxon>
        <taxon>Agaricomycetidae</taxon>
        <taxon>Agaricales</taxon>
        <taxon>Agaricineae</taxon>
        <taxon>Hymenogastraceae</taxon>
        <taxon>Gymnopilus</taxon>
    </lineage>
</organism>
<dbReference type="SUPFAM" id="SSF46565">
    <property type="entry name" value="Chaperone J-domain"/>
    <property type="match status" value="1"/>
</dbReference>
<dbReference type="AlphaFoldDB" id="A0A409XXD4"/>
<evidence type="ECO:0000259" key="3">
    <source>
        <dbReference type="PROSITE" id="PS50076"/>
    </source>
</evidence>
<comment type="caution">
    <text evidence="4">The sequence shown here is derived from an EMBL/GenBank/DDBJ whole genome shotgun (WGS) entry which is preliminary data.</text>
</comment>
<dbReference type="SMART" id="SM00271">
    <property type="entry name" value="DnaJ"/>
    <property type="match status" value="1"/>
</dbReference>
<dbReference type="PROSITE" id="PS50076">
    <property type="entry name" value="DNAJ_2"/>
    <property type="match status" value="1"/>
</dbReference>